<name>A0A1S2MDT8_9BACI</name>
<comment type="caution">
    <text evidence="1">The sequence shown here is derived from an EMBL/GenBank/DDBJ whole genome shotgun (WGS) entry which is preliminary data.</text>
</comment>
<keyword evidence="2" id="KW-1185">Reference proteome</keyword>
<evidence type="ECO:0000313" key="1">
    <source>
        <dbReference type="EMBL" id="OIJ22027.1"/>
    </source>
</evidence>
<dbReference type="OrthoDB" id="9794377at2"/>
<reference evidence="1 2" key="1">
    <citation type="submission" date="2016-10" db="EMBL/GenBank/DDBJ databases">
        <title>Draft genome sequences of four alkaliphilic bacteria belonging to the Anaerobacillus genus.</title>
        <authorList>
            <person name="Bassil N.M."/>
            <person name="Lloyd J.R."/>
        </authorList>
    </citation>
    <scope>NUCLEOTIDE SEQUENCE [LARGE SCALE GENOMIC DNA]</scope>
    <source>
        <strain evidence="1 2">DSM 22531</strain>
    </source>
</reference>
<organism evidence="1 2">
    <name type="scientific">Anaerobacillus alkalidiazotrophicus</name>
    <dbReference type="NCBI Taxonomy" id="472963"/>
    <lineage>
        <taxon>Bacteria</taxon>
        <taxon>Bacillati</taxon>
        <taxon>Bacillota</taxon>
        <taxon>Bacilli</taxon>
        <taxon>Bacillales</taxon>
        <taxon>Bacillaceae</taxon>
        <taxon>Anaerobacillus</taxon>
    </lineage>
</organism>
<dbReference type="AlphaFoldDB" id="A0A1S2MDT8"/>
<protein>
    <submittedName>
        <fullName evidence="1">Uncharacterized protein</fullName>
    </submittedName>
</protein>
<sequence length="294" mass="35090">MAVINKEKSLVDEKEQVFLRDIASRNDAWNSNFLRVFKLGFYEVEIEENREEAIEIYNDYFMNLLNAERAVFLKNNIDEIDFSLLIEDIENDIYKIIKDYDQSQKQRNDDKKKEARLDEIEEIIKLIDNKNYKKASEYTIDNTIQHDIEVVTTLKKFANAKYIYNISNDPNNFLFEKNLVWISPSYNGIKAEEIISYINQFFTIEQWNELHKEERDYQKMVSVQSKRDERERIVEANKPLPKVGMTSNEVLESRWGKPEKVNRTTTANRVREQWAYPNFKYIYLEDGIVTAIKD</sequence>
<dbReference type="RefSeq" id="WP_071388597.1">
    <property type="nucleotide sequence ID" value="NZ_MLQS01000001.1"/>
</dbReference>
<accession>A0A1S2MDT8</accession>
<dbReference type="STRING" id="472963.BKP45_04945"/>
<dbReference type="EMBL" id="MLQS01000001">
    <property type="protein sequence ID" value="OIJ22027.1"/>
    <property type="molecule type" value="Genomic_DNA"/>
</dbReference>
<proteinExistence type="predicted"/>
<gene>
    <name evidence="1" type="ORF">BKP45_04945</name>
</gene>
<dbReference type="Proteomes" id="UP000180057">
    <property type="component" value="Unassembled WGS sequence"/>
</dbReference>
<evidence type="ECO:0000313" key="2">
    <source>
        <dbReference type="Proteomes" id="UP000180057"/>
    </source>
</evidence>